<keyword evidence="3" id="KW-1185">Reference proteome</keyword>
<dbReference type="OrthoDB" id="3029761at2759"/>
<protein>
    <submittedName>
        <fullName evidence="2">Uncharacterized protein</fullName>
    </submittedName>
</protein>
<dbReference type="AlphaFoldDB" id="A0A8I2YWU5"/>
<evidence type="ECO:0000256" key="1">
    <source>
        <dbReference type="SAM" id="MobiDB-lite"/>
    </source>
</evidence>
<dbReference type="EMBL" id="JAGFBS010000005">
    <property type="protein sequence ID" value="KAG6379122.1"/>
    <property type="molecule type" value="Genomic_DNA"/>
</dbReference>
<evidence type="ECO:0000313" key="3">
    <source>
        <dbReference type="Proteomes" id="UP000683000"/>
    </source>
</evidence>
<gene>
    <name evidence="2" type="ORF">JVT61DRAFT_11559</name>
</gene>
<feature type="region of interest" description="Disordered" evidence="1">
    <location>
        <begin position="68"/>
        <end position="117"/>
    </location>
</feature>
<accession>A0A8I2YWU5</accession>
<sequence>MHSLLLSPIDNLIPQWSPPPPQSFLDSALFSPSDSCSSLPSPSPSPSTIHVVCNVPLIAPRPLPYHSPTFLQFDLPDTDEDLSHPPYTHRPSKRKRDNNDNDDPAPQPKRRPGTNRCRSRLCYRPWDHPPHLHLSHRAGNNRTRT</sequence>
<organism evidence="2 3">
    <name type="scientific">Boletus reticuloceps</name>
    <dbReference type="NCBI Taxonomy" id="495285"/>
    <lineage>
        <taxon>Eukaryota</taxon>
        <taxon>Fungi</taxon>
        <taxon>Dikarya</taxon>
        <taxon>Basidiomycota</taxon>
        <taxon>Agaricomycotina</taxon>
        <taxon>Agaricomycetes</taxon>
        <taxon>Agaricomycetidae</taxon>
        <taxon>Boletales</taxon>
        <taxon>Boletineae</taxon>
        <taxon>Boletaceae</taxon>
        <taxon>Boletoideae</taxon>
        <taxon>Boletus</taxon>
    </lineage>
</organism>
<feature type="compositionally biased region" description="Basic residues" evidence="1">
    <location>
        <begin position="108"/>
        <end position="117"/>
    </location>
</feature>
<evidence type="ECO:0000313" key="2">
    <source>
        <dbReference type="EMBL" id="KAG6379122.1"/>
    </source>
</evidence>
<reference evidence="2" key="1">
    <citation type="submission" date="2021-03" db="EMBL/GenBank/DDBJ databases">
        <title>Evolutionary innovations through gain and loss of genes in the ectomycorrhizal Boletales.</title>
        <authorList>
            <person name="Wu G."/>
            <person name="Miyauchi S."/>
            <person name="Morin E."/>
            <person name="Yang Z.-L."/>
            <person name="Xu J."/>
            <person name="Martin F.M."/>
        </authorList>
    </citation>
    <scope>NUCLEOTIDE SEQUENCE</scope>
    <source>
        <strain evidence="2">BR01</strain>
    </source>
</reference>
<name>A0A8I2YWU5_9AGAM</name>
<comment type="caution">
    <text evidence="2">The sequence shown here is derived from an EMBL/GenBank/DDBJ whole genome shotgun (WGS) entry which is preliminary data.</text>
</comment>
<proteinExistence type="predicted"/>
<dbReference type="Proteomes" id="UP000683000">
    <property type="component" value="Unassembled WGS sequence"/>
</dbReference>